<evidence type="ECO:0000256" key="2">
    <source>
        <dbReference type="ARBA" id="ARBA00022448"/>
    </source>
</evidence>
<reference evidence="7" key="1">
    <citation type="submission" date="2018-05" db="EMBL/GenBank/DDBJ databases">
        <authorList>
            <person name="Lanie J.A."/>
            <person name="Ng W.-L."/>
            <person name="Kazmierczak K.M."/>
            <person name="Andrzejewski T.M."/>
            <person name="Davidsen T.M."/>
            <person name="Wayne K.J."/>
            <person name="Tettelin H."/>
            <person name="Glass J.I."/>
            <person name="Rusch D."/>
            <person name="Podicherti R."/>
            <person name="Tsui H.-C.T."/>
            <person name="Winkler M.E."/>
        </authorList>
    </citation>
    <scope>NUCLEOTIDE SEQUENCE</scope>
</reference>
<feature type="transmembrane region" description="Helical" evidence="6">
    <location>
        <begin position="125"/>
        <end position="145"/>
    </location>
</feature>
<evidence type="ECO:0000256" key="1">
    <source>
        <dbReference type="ARBA" id="ARBA00004141"/>
    </source>
</evidence>
<dbReference type="InterPro" id="IPR047218">
    <property type="entry name" value="YocR/YhdH-like"/>
</dbReference>
<dbReference type="InterPro" id="IPR000175">
    <property type="entry name" value="Na/ntran_symport"/>
</dbReference>
<feature type="transmembrane region" description="Helical" evidence="6">
    <location>
        <begin position="368"/>
        <end position="389"/>
    </location>
</feature>
<dbReference type="AlphaFoldDB" id="A0A381Y9B5"/>
<dbReference type="Pfam" id="PF00209">
    <property type="entry name" value="SNF"/>
    <property type="match status" value="2"/>
</dbReference>
<keyword evidence="4 6" id="KW-1133">Transmembrane helix</keyword>
<name>A0A381Y9B5_9ZZZZ</name>
<feature type="transmembrane region" description="Helical" evidence="6">
    <location>
        <begin position="205"/>
        <end position="230"/>
    </location>
</feature>
<gene>
    <name evidence="7" type="ORF">METZ01_LOCUS126472</name>
</gene>
<keyword evidence="2" id="KW-0813">Transport</keyword>
<evidence type="ECO:0008006" key="8">
    <source>
        <dbReference type="Google" id="ProtNLM"/>
    </source>
</evidence>
<feature type="transmembrane region" description="Helical" evidence="6">
    <location>
        <begin position="444"/>
        <end position="467"/>
    </location>
</feature>
<evidence type="ECO:0000256" key="3">
    <source>
        <dbReference type="ARBA" id="ARBA00022692"/>
    </source>
</evidence>
<evidence type="ECO:0000256" key="6">
    <source>
        <dbReference type="SAM" id="Phobius"/>
    </source>
</evidence>
<dbReference type="GO" id="GO:0016020">
    <property type="term" value="C:membrane"/>
    <property type="evidence" value="ECO:0007669"/>
    <property type="project" value="UniProtKB-SubCell"/>
</dbReference>
<comment type="subcellular location">
    <subcellularLocation>
        <location evidence="1">Membrane</location>
        <topology evidence="1">Multi-pass membrane protein</topology>
    </subcellularLocation>
</comment>
<feature type="transmembrane region" description="Helical" evidence="6">
    <location>
        <begin position="303"/>
        <end position="328"/>
    </location>
</feature>
<organism evidence="7">
    <name type="scientific">marine metagenome</name>
    <dbReference type="NCBI Taxonomy" id="408172"/>
    <lineage>
        <taxon>unclassified sequences</taxon>
        <taxon>metagenomes</taxon>
        <taxon>ecological metagenomes</taxon>
    </lineage>
</organism>
<dbReference type="SUPFAM" id="SSF161070">
    <property type="entry name" value="SNF-like"/>
    <property type="match status" value="1"/>
</dbReference>
<dbReference type="PANTHER" id="PTHR42948">
    <property type="entry name" value="TRANSPORTER"/>
    <property type="match status" value="1"/>
</dbReference>
<evidence type="ECO:0000256" key="5">
    <source>
        <dbReference type="ARBA" id="ARBA00023136"/>
    </source>
</evidence>
<protein>
    <recommendedName>
        <fullName evidence="8">Sodium-dependent transporter</fullName>
    </recommendedName>
</protein>
<dbReference type="EMBL" id="UINC01017687">
    <property type="protein sequence ID" value="SVA73618.1"/>
    <property type="molecule type" value="Genomic_DNA"/>
</dbReference>
<feature type="transmembrane region" description="Helical" evidence="6">
    <location>
        <begin position="72"/>
        <end position="92"/>
    </location>
</feature>
<evidence type="ECO:0000256" key="4">
    <source>
        <dbReference type="ARBA" id="ARBA00022989"/>
    </source>
</evidence>
<proteinExistence type="predicted"/>
<dbReference type="CDD" id="cd10336">
    <property type="entry name" value="SLC6sbd_Tyt1-Like"/>
    <property type="match status" value="1"/>
</dbReference>
<keyword evidence="3 6" id="KW-0812">Transmembrane</keyword>
<accession>A0A381Y9B5</accession>
<sequence length="487" mass="52851">MLIAALGMAVGTGNIWRFPRIVANNGGGAFLIPWLIFLFLWAIPLLMVEIGMGRHTRRGVVGAFGRLMGRQATWMGAFVGWCTMAITFYYSVVAGWCVKYLIAAVTGELSGVEGTAYWEGFQTTVWQPVFFHFVAMAACALILYRGVVAGIERASKVLIPALFVLLMVAAVRALTLPAAAGAEGPIAGLEFLFNPNWSDLLNYEIWLQALTQSAWSTGAGWGLMVTYAVYSHKKDDIVGTAMTIGLGNNSASMLAALAIIPTVFAVLPFAEAQAALTESGPASTGLSFIWVPTLFSEIIGGQFFMTLFFLALVVAAFSSMIAMLELGVRIFMDFGMTRQRAVLSIAMGSFVLGIPSAINLSFFSNQDAVWGIGLMVSGFFFAIAARKFGVAKFREELIAPSDNDIPVGRWFDFAIKVLMPLQFAVLIVWWLYQAATSGEAWWDPFGVFTLGTCLFQWGVVLLIFYLANNRMADATLGDGMADRPTLG</sequence>
<evidence type="ECO:0000313" key="7">
    <source>
        <dbReference type="EMBL" id="SVA73618.1"/>
    </source>
</evidence>
<dbReference type="InterPro" id="IPR037272">
    <property type="entry name" value="SNS_sf"/>
</dbReference>
<dbReference type="NCBIfam" id="NF037979">
    <property type="entry name" value="Na_transp"/>
    <property type="match status" value="1"/>
</dbReference>
<dbReference type="PRINTS" id="PR00176">
    <property type="entry name" value="NANEUSMPORT"/>
</dbReference>
<dbReference type="PANTHER" id="PTHR42948:SF1">
    <property type="entry name" value="TRANSPORTER"/>
    <property type="match status" value="1"/>
</dbReference>
<feature type="transmembrane region" description="Helical" evidence="6">
    <location>
        <begin position="340"/>
        <end position="362"/>
    </location>
</feature>
<feature type="transmembrane region" description="Helical" evidence="6">
    <location>
        <begin position="410"/>
        <end position="432"/>
    </location>
</feature>
<feature type="transmembrane region" description="Helical" evidence="6">
    <location>
        <begin position="251"/>
        <end position="270"/>
    </location>
</feature>
<feature type="transmembrane region" description="Helical" evidence="6">
    <location>
        <begin position="27"/>
        <end position="51"/>
    </location>
</feature>
<keyword evidence="5 6" id="KW-0472">Membrane</keyword>
<dbReference type="PROSITE" id="PS50267">
    <property type="entry name" value="NA_NEUROTRAN_SYMP_3"/>
    <property type="match status" value="1"/>
</dbReference>
<feature type="transmembrane region" description="Helical" evidence="6">
    <location>
        <begin position="157"/>
        <end position="175"/>
    </location>
</feature>